<name>A0A2H1ICN6_9MICO</name>
<organism evidence="1 2">
    <name type="scientific">Brevibacterium antiquum</name>
    <dbReference type="NCBI Taxonomy" id="234835"/>
    <lineage>
        <taxon>Bacteria</taxon>
        <taxon>Bacillati</taxon>
        <taxon>Actinomycetota</taxon>
        <taxon>Actinomycetes</taxon>
        <taxon>Micrococcales</taxon>
        <taxon>Brevibacteriaceae</taxon>
        <taxon>Brevibacterium</taxon>
    </lineage>
</organism>
<accession>A0A2H1ICN6</accession>
<sequence>MCLVALLVVAEQRPSGFRQHCCLDSEVTWSATDESRISVQHVLGDAPVDVSYNLHPDGRIQSLVFDRWGDPRNSGTFGWHPFGGEITGYRTFGGLNIPSSGRLGWNFGIDRWPDQEFFRYEITELRTI</sequence>
<dbReference type="AlphaFoldDB" id="A0A2H1ICN6"/>
<evidence type="ECO:0000313" key="1">
    <source>
        <dbReference type="EMBL" id="SMX72762.1"/>
    </source>
</evidence>
<evidence type="ECO:0000313" key="2">
    <source>
        <dbReference type="Proteomes" id="UP000234342"/>
    </source>
</evidence>
<dbReference type="EMBL" id="FXZE01000002">
    <property type="protein sequence ID" value="SMX72762.1"/>
    <property type="molecule type" value="Genomic_DNA"/>
</dbReference>
<keyword evidence="2" id="KW-1185">Reference proteome</keyword>
<proteinExistence type="predicted"/>
<dbReference type="Pfam" id="PF20181">
    <property type="entry name" value="DUF6544"/>
    <property type="match status" value="1"/>
</dbReference>
<dbReference type="InterPro" id="IPR046674">
    <property type="entry name" value="DUF6544"/>
</dbReference>
<dbReference type="Proteomes" id="UP000234342">
    <property type="component" value="Unassembled WGS sequence"/>
</dbReference>
<reference evidence="2" key="1">
    <citation type="submission" date="2017-03" db="EMBL/GenBank/DDBJ databases">
        <authorList>
            <person name="Monnet C."/>
        </authorList>
    </citation>
    <scope>NUCLEOTIDE SEQUENCE [LARGE SCALE GENOMIC DNA]</scope>
    <source>
        <strain evidence="2">P10</strain>
    </source>
</reference>
<dbReference type="RefSeq" id="WP_418904341.1">
    <property type="nucleotide sequence ID" value="NZ_FXZE01000002.1"/>
</dbReference>
<gene>
    <name evidence="1" type="ORF">BANT10_00817</name>
</gene>
<protein>
    <submittedName>
        <fullName evidence="1">Uncharacterized protein</fullName>
    </submittedName>
</protein>